<evidence type="ECO:0000256" key="1">
    <source>
        <dbReference type="ARBA" id="ARBA00022723"/>
    </source>
</evidence>
<gene>
    <name evidence="6" type="ORF">OSB1V03_LOCUS4209</name>
</gene>
<dbReference type="PANTHER" id="PTHR23234:SF10">
    <property type="entry name" value="RIKEN CDNA 6720489N17 GENE-RELATED"/>
    <property type="match status" value="1"/>
</dbReference>
<evidence type="ECO:0000256" key="3">
    <source>
        <dbReference type="PROSITE-ProRule" id="PRU00042"/>
    </source>
</evidence>
<feature type="compositionally biased region" description="Polar residues" evidence="4">
    <location>
        <begin position="470"/>
        <end position="507"/>
    </location>
</feature>
<protein>
    <recommendedName>
        <fullName evidence="5">C2H2-type domain-containing protein</fullName>
    </recommendedName>
</protein>
<name>A0A7R9KKZ7_9ACAR</name>
<keyword evidence="3" id="KW-0863">Zinc-finger</keyword>
<feature type="domain" description="C2H2-type" evidence="5">
    <location>
        <begin position="229"/>
        <end position="252"/>
    </location>
</feature>
<keyword evidence="7" id="KW-1185">Reference proteome</keyword>
<feature type="domain" description="C2H2-type" evidence="5">
    <location>
        <begin position="593"/>
        <end position="620"/>
    </location>
</feature>
<dbReference type="EMBL" id="OC856443">
    <property type="protein sequence ID" value="CAD7623758.1"/>
    <property type="molecule type" value="Genomic_DNA"/>
</dbReference>
<organism evidence="6">
    <name type="scientific">Medioppia subpectinata</name>
    <dbReference type="NCBI Taxonomy" id="1979941"/>
    <lineage>
        <taxon>Eukaryota</taxon>
        <taxon>Metazoa</taxon>
        <taxon>Ecdysozoa</taxon>
        <taxon>Arthropoda</taxon>
        <taxon>Chelicerata</taxon>
        <taxon>Arachnida</taxon>
        <taxon>Acari</taxon>
        <taxon>Acariformes</taxon>
        <taxon>Sarcoptiformes</taxon>
        <taxon>Oribatida</taxon>
        <taxon>Brachypylina</taxon>
        <taxon>Oppioidea</taxon>
        <taxon>Oppiidae</taxon>
        <taxon>Medioppia</taxon>
    </lineage>
</organism>
<feature type="region of interest" description="Disordered" evidence="4">
    <location>
        <begin position="621"/>
        <end position="644"/>
    </location>
</feature>
<evidence type="ECO:0000259" key="5">
    <source>
        <dbReference type="PROSITE" id="PS50157"/>
    </source>
</evidence>
<dbReference type="InterPro" id="IPR036236">
    <property type="entry name" value="Znf_C2H2_sf"/>
</dbReference>
<dbReference type="PANTHER" id="PTHR23234">
    <property type="entry name" value="ZNF44 PROTEIN"/>
    <property type="match status" value="1"/>
</dbReference>
<dbReference type="SMART" id="SM00355">
    <property type="entry name" value="ZnF_C2H2"/>
    <property type="match status" value="10"/>
</dbReference>
<dbReference type="AlphaFoldDB" id="A0A7R9KKZ7"/>
<feature type="domain" description="C2H2-type" evidence="5">
    <location>
        <begin position="536"/>
        <end position="561"/>
    </location>
</feature>
<feature type="region of interest" description="Disordered" evidence="4">
    <location>
        <begin position="465"/>
        <end position="514"/>
    </location>
</feature>
<evidence type="ECO:0000313" key="7">
    <source>
        <dbReference type="Proteomes" id="UP000759131"/>
    </source>
</evidence>
<reference evidence="6" key="1">
    <citation type="submission" date="2020-11" db="EMBL/GenBank/DDBJ databases">
        <authorList>
            <person name="Tran Van P."/>
        </authorList>
    </citation>
    <scope>NUCLEOTIDE SEQUENCE</scope>
</reference>
<keyword evidence="2" id="KW-0677">Repeat</keyword>
<feature type="region of interest" description="Disordered" evidence="4">
    <location>
        <begin position="41"/>
        <end position="70"/>
    </location>
</feature>
<evidence type="ECO:0000313" key="6">
    <source>
        <dbReference type="EMBL" id="CAD7623758.1"/>
    </source>
</evidence>
<feature type="domain" description="C2H2-type" evidence="5">
    <location>
        <begin position="172"/>
        <end position="199"/>
    </location>
</feature>
<evidence type="ECO:0000256" key="2">
    <source>
        <dbReference type="ARBA" id="ARBA00022737"/>
    </source>
</evidence>
<dbReference type="GO" id="GO:0008270">
    <property type="term" value="F:zinc ion binding"/>
    <property type="evidence" value="ECO:0007669"/>
    <property type="project" value="UniProtKB-KW"/>
</dbReference>
<feature type="region of interest" description="Disordered" evidence="4">
    <location>
        <begin position="770"/>
        <end position="792"/>
    </location>
</feature>
<sequence length="833" mass="94946">MANSASSFTEFWAQISRTIQQNSRLKQANCNDKSVAELWPSSDGCDESPEVVHHGRGGRRHDTRDDSDQQLKCGDRTARLKQLMTLNEMYKNANKLFEKPVIARSATNCLSEDHNKHRRRQSGLCADSFTDTQDLVHHLKTRHPIDSQKSAADAVLTTDGGDNDDNEDREPLSCPVCGQRYNCRTRFAKHVSAHDESNRYPCSACDQTFAKEWTLEIHVNRDHKSVKPFVCDLCGQRFYANEKLLNHLSNKHKLPVYECPDCDYKTNSKYKMARHKQIHSTDSKYKMARHKQIHSTDRYRCDVDDCGLVFETRYNLTIHMSAHKKSDHLMDWSSDSSGNGTKQQIVCHKSGEILANNYNLRNYRKSMSSANGSAGHLVGDNCDKNDVIDDTLECNSDDIPVTDFLELNYTIEDIEDSDGKQTGDEDNELSIDTTKCDKQLEGDNGLNGRTQVVITNDNKLQKAINKSLHSRSVTKNIDSNNLPQMQQNSTYSNKSAQTSRTRPSNGQKNRKNYWPKIINSYEKRTNSSSGRQRQQFLCSVEECLKRFTSDHELRDHLKAVHKLFHCNKCEKCFRSLSGVIRHKKRCHASAQLIRCPFCTKNFYYKTSYEKHMRTHAEWDQLDGDRDVGNSNNTTGDDTDDDRHHGIKESVDTYVCEQLDDKLVTKEQLMKRMVSAHQTPANIFDYKAFNSKLLTTHVNRYSRPKPKKSTKIQRNFVNSLSPNNQLSADLISDNNDGNTGGQKTAYQKTLESIDELNSYCADNSYGVDNDDSCGDRESTGAVDGGGSDDNGVDTGNSGVQNLLCFDCNHTFSSYDMLYRHNNQMHSKKHRPRIK</sequence>
<feature type="domain" description="C2H2-type" evidence="5">
    <location>
        <begin position="200"/>
        <end position="228"/>
    </location>
</feature>
<dbReference type="Pfam" id="PF00096">
    <property type="entry name" value="zf-C2H2"/>
    <property type="match status" value="2"/>
</dbReference>
<accession>A0A7R9KKZ7</accession>
<keyword evidence="1" id="KW-0479">Metal-binding</keyword>
<feature type="domain" description="C2H2-type" evidence="5">
    <location>
        <begin position="564"/>
        <end position="592"/>
    </location>
</feature>
<feature type="domain" description="C2H2-type" evidence="5">
    <location>
        <begin position="299"/>
        <end position="328"/>
    </location>
</feature>
<proteinExistence type="predicted"/>
<dbReference type="PROSITE" id="PS50157">
    <property type="entry name" value="ZINC_FINGER_C2H2_2"/>
    <property type="match status" value="9"/>
</dbReference>
<dbReference type="OrthoDB" id="5982876at2759"/>
<dbReference type="InterPro" id="IPR050758">
    <property type="entry name" value="Znf_C2H2-type"/>
</dbReference>
<keyword evidence="3" id="KW-0862">Zinc</keyword>
<dbReference type="EMBL" id="CAJPIZ010001868">
    <property type="protein sequence ID" value="CAG2104188.1"/>
    <property type="molecule type" value="Genomic_DNA"/>
</dbReference>
<dbReference type="PROSITE" id="PS00028">
    <property type="entry name" value="ZINC_FINGER_C2H2_1"/>
    <property type="match status" value="8"/>
</dbReference>
<feature type="domain" description="C2H2-type" evidence="5">
    <location>
        <begin position="801"/>
        <end position="829"/>
    </location>
</feature>
<evidence type="ECO:0000256" key="4">
    <source>
        <dbReference type="SAM" id="MobiDB-lite"/>
    </source>
</evidence>
<feature type="region of interest" description="Disordered" evidence="4">
    <location>
        <begin position="415"/>
        <end position="448"/>
    </location>
</feature>
<dbReference type="InterPro" id="IPR013087">
    <property type="entry name" value="Znf_C2H2_type"/>
</dbReference>
<dbReference type="SUPFAM" id="SSF57667">
    <property type="entry name" value="beta-beta-alpha zinc fingers"/>
    <property type="match status" value="4"/>
</dbReference>
<feature type="domain" description="C2H2-type" evidence="5">
    <location>
        <begin position="257"/>
        <end position="284"/>
    </location>
</feature>
<dbReference type="Gene3D" id="3.30.160.60">
    <property type="entry name" value="Classic Zinc Finger"/>
    <property type="match status" value="5"/>
</dbReference>
<feature type="compositionally biased region" description="Basic and acidic residues" evidence="4">
    <location>
        <begin position="60"/>
        <end position="70"/>
    </location>
</feature>
<dbReference type="Proteomes" id="UP000759131">
    <property type="component" value="Unassembled WGS sequence"/>
</dbReference>
<feature type="region of interest" description="Disordered" evidence="4">
    <location>
        <begin position="144"/>
        <end position="170"/>
    </location>
</feature>